<comment type="caution">
    <text evidence="6">Lacks conserved residue(s) required for the propagation of feature annotation.</text>
</comment>
<evidence type="ECO:0000256" key="2">
    <source>
        <dbReference type="ARBA" id="ARBA00022603"/>
    </source>
</evidence>
<evidence type="ECO:0000256" key="5">
    <source>
        <dbReference type="ARBA" id="ARBA00022691"/>
    </source>
</evidence>
<evidence type="ECO:0000256" key="1">
    <source>
        <dbReference type="ARBA" id="ARBA00022428"/>
    </source>
</evidence>
<feature type="binding site" evidence="6">
    <location>
        <position position="79"/>
    </location>
    <ligand>
        <name>S-adenosyl-L-methionine</name>
        <dbReference type="ChEBI" id="CHEBI:59789"/>
    </ligand>
</feature>
<sequence length="260" mass="29142">MTDTFQTSRSDDTASFGFKEVPRTQKQSLVRGVFDRSARRYDLMNDVMSLGIHRAWKDMTITRANPRPGEVLIDVAGGTGDLARAFVDRAEERRARNGGDPARAVVADINYEMLEAGRKRGEDERLSWACVNAECLPFGDATADCVMIGFGIRNVTDRARALADMHRVLKPGGRFLCLEFSHPTTRALSRVYDAWSFNAIPRLGQLIAKDRDSYQYLVESIRRFPNQDAFKREVEEAGFKNVSVTNFSGGIAALHTGWKI</sequence>
<keyword evidence="4 6" id="KW-0831">Ubiquinone biosynthesis</keyword>
<reference evidence="7 8" key="1">
    <citation type="journal article" date="2013" name="Int. J. Syst. Evol. Microbiol.">
        <title>Marinicauda pacifica gen. nov., sp. nov., a prosthecate alphaproteobacterium of the family Hyphomonadaceae isolated from deep seawater.</title>
        <authorList>
            <person name="Zhang X.Y."/>
            <person name="Li G.W."/>
            <person name="Wang C.S."/>
            <person name="Zhang Y.J."/>
            <person name="Xu X.W."/>
            <person name="Li H."/>
            <person name="Liu A."/>
            <person name="Liu C."/>
            <person name="Xie B.B."/>
            <person name="Qin Q.L."/>
            <person name="Xu Z."/>
            <person name="Chen X.L."/>
            <person name="Zhou B.C."/>
            <person name="Zhang Y.Z."/>
        </authorList>
    </citation>
    <scope>NUCLEOTIDE SEQUENCE [LARGE SCALE GENOMIC DNA]</scope>
    <source>
        <strain evidence="7 8">P-1 km-3</strain>
    </source>
</reference>
<organism evidence="7 8">
    <name type="scientific">Marinicauda pacifica</name>
    <dbReference type="NCBI Taxonomy" id="1133559"/>
    <lineage>
        <taxon>Bacteria</taxon>
        <taxon>Pseudomonadati</taxon>
        <taxon>Pseudomonadota</taxon>
        <taxon>Alphaproteobacteria</taxon>
        <taxon>Maricaulales</taxon>
        <taxon>Maricaulaceae</taxon>
        <taxon>Marinicauda</taxon>
    </lineage>
</organism>
<dbReference type="EMBL" id="SRXV01000002">
    <property type="protein sequence ID" value="TGY93273.1"/>
    <property type="molecule type" value="Genomic_DNA"/>
</dbReference>
<evidence type="ECO:0000313" key="7">
    <source>
        <dbReference type="EMBL" id="TGY93273.1"/>
    </source>
</evidence>
<dbReference type="CDD" id="cd02440">
    <property type="entry name" value="AdoMet_MTases"/>
    <property type="match status" value="1"/>
</dbReference>
<name>A0A4S2HBX6_9PROT</name>
<comment type="similarity">
    <text evidence="6">Belongs to the class I-like SAM-binding methyltransferase superfamily. MenG/UbiE family.</text>
</comment>
<dbReference type="InterPro" id="IPR004033">
    <property type="entry name" value="UbiE/COQ5_MeTrFase"/>
</dbReference>
<keyword evidence="3 6" id="KW-0808">Transferase</keyword>
<comment type="caution">
    <text evidence="7">The sequence shown here is derived from an EMBL/GenBank/DDBJ whole genome shotgun (WGS) entry which is preliminary data.</text>
</comment>
<dbReference type="NCBIfam" id="TIGR01934">
    <property type="entry name" value="MenG_MenH_UbiE"/>
    <property type="match status" value="1"/>
</dbReference>
<accession>A0A4S2HBX6</accession>
<keyword evidence="5 6" id="KW-0949">S-adenosyl-L-methionine</keyword>
<proteinExistence type="inferred from homology"/>
<dbReference type="SUPFAM" id="SSF53335">
    <property type="entry name" value="S-adenosyl-L-methionine-dependent methyltransferases"/>
    <property type="match status" value="1"/>
</dbReference>
<comment type="pathway">
    <text evidence="6">Quinol/quinone metabolism; menaquinone biosynthesis; menaquinol from 1,4-dihydroxy-2-naphthoate: step 2/2.</text>
</comment>
<comment type="function">
    <text evidence="6">Methyltransferase required for the conversion of demethylmenaquinol (DMKH2) to menaquinol (MKH2) and the conversion of 2-polyprenyl-6-methoxy-1,4-benzoquinol (DDMQH2) to 2-polyprenyl-3-methyl-6-methoxy-1,4-benzoquinol (DMQH2).</text>
</comment>
<dbReference type="Gene3D" id="3.40.50.150">
    <property type="entry name" value="Vaccinia Virus protein VP39"/>
    <property type="match status" value="1"/>
</dbReference>
<keyword evidence="2 6" id="KW-0489">Methyltransferase</keyword>
<comment type="catalytic activity">
    <reaction evidence="6">
        <text>a 2-methoxy-6-(all-trans-polyprenyl)benzene-1,4-diol + S-adenosyl-L-methionine = a 5-methoxy-2-methyl-3-(all-trans-polyprenyl)benzene-1,4-diol + S-adenosyl-L-homocysteine + H(+)</text>
        <dbReference type="Rhea" id="RHEA:28286"/>
        <dbReference type="Rhea" id="RHEA-COMP:10858"/>
        <dbReference type="Rhea" id="RHEA-COMP:10859"/>
        <dbReference type="ChEBI" id="CHEBI:15378"/>
        <dbReference type="ChEBI" id="CHEBI:57856"/>
        <dbReference type="ChEBI" id="CHEBI:59789"/>
        <dbReference type="ChEBI" id="CHEBI:84166"/>
        <dbReference type="ChEBI" id="CHEBI:84167"/>
        <dbReference type="EC" id="2.1.1.201"/>
    </reaction>
</comment>
<evidence type="ECO:0000313" key="8">
    <source>
        <dbReference type="Proteomes" id="UP000305451"/>
    </source>
</evidence>
<protein>
    <recommendedName>
        <fullName evidence="6">Ubiquinone/menaquinone biosynthesis C-methyltransferase UbiE</fullName>
        <ecNumber evidence="6">2.1.1.163</ecNumber>
        <ecNumber evidence="6">2.1.1.201</ecNumber>
    </recommendedName>
    <alternativeName>
        <fullName evidence="6">2-methoxy-6-polyprenyl-1,4-benzoquinol methylase</fullName>
    </alternativeName>
    <alternativeName>
        <fullName evidence="6">Demethylmenaquinone methyltransferase</fullName>
    </alternativeName>
</protein>
<dbReference type="GO" id="GO:0008425">
    <property type="term" value="F:2-methoxy-6-polyprenyl-1,4-benzoquinol methyltransferase activity"/>
    <property type="evidence" value="ECO:0007669"/>
    <property type="project" value="UniProtKB-UniRule"/>
</dbReference>
<dbReference type="PROSITE" id="PS01184">
    <property type="entry name" value="UBIE_2"/>
    <property type="match status" value="1"/>
</dbReference>
<dbReference type="Pfam" id="PF01209">
    <property type="entry name" value="Ubie_methyltran"/>
    <property type="match status" value="1"/>
</dbReference>
<keyword evidence="8" id="KW-1185">Reference proteome</keyword>
<dbReference type="GO" id="GO:0043770">
    <property type="term" value="F:demethylmenaquinone methyltransferase activity"/>
    <property type="evidence" value="ECO:0007669"/>
    <property type="project" value="UniProtKB-UniRule"/>
</dbReference>
<dbReference type="RefSeq" id="WP_135944993.1">
    <property type="nucleotide sequence ID" value="NZ_BMEI01000002.1"/>
</dbReference>
<dbReference type="GO" id="GO:0009060">
    <property type="term" value="P:aerobic respiration"/>
    <property type="evidence" value="ECO:0007669"/>
    <property type="project" value="UniProtKB-UniRule"/>
</dbReference>
<dbReference type="EC" id="2.1.1.201" evidence="6"/>
<dbReference type="PANTHER" id="PTHR43591:SF24">
    <property type="entry name" value="2-METHOXY-6-POLYPRENYL-1,4-BENZOQUINOL METHYLASE, MITOCHONDRIAL"/>
    <property type="match status" value="1"/>
</dbReference>
<keyword evidence="1 6" id="KW-0474">Menaquinone biosynthesis</keyword>
<dbReference type="InterPro" id="IPR029063">
    <property type="entry name" value="SAM-dependent_MTases_sf"/>
</dbReference>
<gene>
    <name evidence="6" type="primary">ubiE</name>
    <name evidence="7" type="ORF">E5162_09475</name>
</gene>
<dbReference type="OrthoDB" id="9808140at2"/>
<evidence type="ECO:0000256" key="3">
    <source>
        <dbReference type="ARBA" id="ARBA00022679"/>
    </source>
</evidence>
<dbReference type="PROSITE" id="PS01183">
    <property type="entry name" value="UBIE_1"/>
    <property type="match status" value="1"/>
</dbReference>
<dbReference type="HAMAP" id="MF_01813">
    <property type="entry name" value="MenG_UbiE_methyltr"/>
    <property type="match status" value="1"/>
</dbReference>
<feature type="binding site" evidence="6">
    <location>
        <position position="108"/>
    </location>
    <ligand>
        <name>S-adenosyl-L-methionine</name>
        <dbReference type="ChEBI" id="CHEBI:59789"/>
    </ligand>
</feature>
<feature type="binding site" evidence="6">
    <location>
        <begin position="132"/>
        <end position="133"/>
    </location>
    <ligand>
        <name>S-adenosyl-L-methionine</name>
        <dbReference type="ChEBI" id="CHEBI:59789"/>
    </ligand>
</feature>
<dbReference type="PROSITE" id="PS51608">
    <property type="entry name" value="SAM_MT_UBIE"/>
    <property type="match status" value="1"/>
</dbReference>
<evidence type="ECO:0000256" key="4">
    <source>
        <dbReference type="ARBA" id="ARBA00022688"/>
    </source>
</evidence>
<dbReference type="Proteomes" id="UP000305451">
    <property type="component" value="Unassembled WGS sequence"/>
</dbReference>
<dbReference type="InterPro" id="IPR023576">
    <property type="entry name" value="UbiE/COQ5_MeTrFase_CS"/>
</dbReference>
<dbReference type="GO" id="GO:0009234">
    <property type="term" value="P:menaquinone biosynthetic process"/>
    <property type="evidence" value="ECO:0007669"/>
    <property type="project" value="UniProtKB-UniRule"/>
</dbReference>
<evidence type="ECO:0000256" key="6">
    <source>
        <dbReference type="HAMAP-Rule" id="MF_01813"/>
    </source>
</evidence>
<dbReference type="AlphaFoldDB" id="A0A4S2HBX6"/>
<comment type="pathway">
    <text evidence="6">Cofactor biosynthesis; ubiquinone biosynthesis.</text>
</comment>
<comment type="catalytic activity">
    <reaction evidence="6">
        <text>a 2-demethylmenaquinol + S-adenosyl-L-methionine = a menaquinol + S-adenosyl-L-homocysteine + H(+)</text>
        <dbReference type="Rhea" id="RHEA:42640"/>
        <dbReference type="Rhea" id="RHEA-COMP:9539"/>
        <dbReference type="Rhea" id="RHEA-COMP:9563"/>
        <dbReference type="ChEBI" id="CHEBI:15378"/>
        <dbReference type="ChEBI" id="CHEBI:18151"/>
        <dbReference type="ChEBI" id="CHEBI:55437"/>
        <dbReference type="ChEBI" id="CHEBI:57856"/>
        <dbReference type="ChEBI" id="CHEBI:59789"/>
        <dbReference type="EC" id="2.1.1.163"/>
    </reaction>
</comment>
<dbReference type="PANTHER" id="PTHR43591">
    <property type="entry name" value="METHYLTRANSFERASE"/>
    <property type="match status" value="1"/>
</dbReference>
<dbReference type="GO" id="GO:0032259">
    <property type="term" value="P:methylation"/>
    <property type="evidence" value="ECO:0007669"/>
    <property type="project" value="UniProtKB-KW"/>
</dbReference>
<dbReference type="EC" id="2.1.1.163" evidence="6"/>
<dbReference type="UniPathway" id="UPA00232"/>
<dbReference type="UniPathway" id="UPA00079">
    <property type="reaction ID" value="UER00169"/>
</dbReference>